<dbReference type="AlphaFoldDB" id="A0A4V6Q5Y6"/>
<protein>
    <submittedName>
        <fullName evidence="1">Uncharacterized protein</fullName>
    </submittedName>
</protein>
<evidence type="ECO:0000313" key="2">
    <source>
        <dbReference type="Proteomes" id="UP000295151"/>
    </source>
</evidence>
<reference evidence="1 2" key="1">
    <citation type="submission" date="2019-03" db="EMBL/GenBank/DDBJ databases">
        <title>Genomic Encyclopedia of Type Strains, Phase III (KMG-III): the genomes of soil and plant-associated and newly described type strains.</title>
        <authorList>
            <person name="Whitman W."/>
        </authorList>
    </citation>
    <scope>NUCLEOTIDE SEQUENCE [LARGE SCALE GENOMIC DNA]</scope>
    <source>
        <strain evidence="1 2">VKM Ac-2575</strain>
    </source>
</reference>
<sequence length="158" mass="17294">MLLLLAVGCASLTGCGPGQSGMIGLSVDDAGRTIVVLQDCKGDIDKLKLVMLGRLKTDPETVLVEWSNPKSPKGVVQFPLVEGAGKWKPQSPVPEFDVTRHYQLRGKKENDWSNAIDITFTPTELKDLQPGQVLRWKRGLGEANEIVTMDEYTPKDCG</sequence>
<organism evidence="1 2">
    <name type="scientific">Kribbella voronezhensis</name>
    <dbReference type="NCBI Taxonomy" id="2512212"/>
    <lineage>
        <taxon>Bacteria</taxon>
        <taxon>Bacillati</taxon>
        <taxon>Actinomycetota</taxon>
        <taxon>Actinomycetes</taxon>
        <taxon>Propionibacteriales</taxon>
        <taxon>Kribbellaceae</taxon>
        <taxon>Kribbella</taxon>
    </lineage>
</organism>
<comment type="caution">
    <text evidence="1">The sequence shown here is derived from an EMBL/GenBank/DDBJ whole genome shotgun (WGS) entry which is preliminary data.</text>
</comment>
<dbReference type="EMBL" id="SOCE01000001">
    <property type="protein sequence ID" value="TDU90423.1"/>
    <property type="molecule type" value="Genomic_DNA"/>
</dbReference>
<dbReference type="Proteomes" id="UP000295151">
    <property type="component" value="Unassembled WGS sequence"/>
</dbReference>
<proteinExistence type="predicted"/>
<keyword evidence="2" id="KW-1185">Reference proteome</keyword>
<accession>A0A4V6Q5Y6</accession>
<gene>
    <name evidence="1" type="ORF">EV138_4014</name>
</gene>
<name>A0A4V6Q5Y6_9ACTN</name>
<evidence type="ECO:0000313" key="1">
    <source>
        <dbReference type="EMBL" id="TDU90423.1"/>
    </source>
</evidence>